<dbReference type="AlphaFoldDB" id="A0A2P2PY94"/>
<accession>A0A2P2PY94</accession>
<proteinExistence type="predicted"/>
<organism evidence="1">
    <name type="scientific">Rhizophora mucronata</name>
    <name type="common">Asiatic mangrove</name>
    <dbReference type="NCBI Taxonomy" id="61149"/>
    <lineage>
        <taxon>Eukaryota</taxon>
        <taxon>Viridiplantae</taxon>
        <taxon>Streptophyta</taxon>
        <taxon>Embryophyta</taxon>
        <taxon>Tracheophyta</taxon>
        <taxon>Spermatophyta</taxon>
        <taxon>Magnoliopsida</taxon>
        <taxon>eudicotyledons</taxon>
        <taxon>Gunneridae</taxon>
        <taxon>Pentapetalae</taxon>
        <taxon>rosids</taxon>
        <taxon>fabids</taxon>
        <taxon>Malpighiales</taxon>
        <taxon>Rhizophoraceae</taxon>
        <taxon>Rhizophora</taxon>
    </lineage>
</organism>
<reference evidence="1" key="1">
    <citation type="submission" date="2018-02" db="EMBL/GenBank/DDBJ databases">
        <title>Rhizophora mucronata_Transcriptome.</title>
        <authorList>
            <person name="Meera S.P."/>
            <person name="Sreeshan A."/>
            <person name="Augustine A."/>
        </authorList>
    </citation>
    <scope>NUCLEOTIDE SEQUENCE</scope>
    <source>
        <tissue evidence="1">Leaf</tissue>
    </source>
</reference>
<protein>
    <submittedName>
        <fullName evidence="1">Uncharacterized protein</fullName>
    </submittedName>
</protein>
<dbReference type="EMBL" id="GGEC01079176">
    <property type="protein sequence ID" value="MBX59660.1"/>
    <property type="molecule type" value="Transcribed_RNA"/>
</dbReference>
<evidence type="ECO:0000313" key="1">
    <source>
        <dbReference type="EMBL" id="MBX59660.1"/>
    </source>
</evidence>
<sequence>MCKIKTVCVFSFRRINVADGIQTQVSTTRT</sequence>
<name>A0A2P2PY94_RHIMU</name>